<accession>A0ABU7CTI6</accession>
<organism evidence="1 2">
    <name type="scientific">Characodon lateralis</name>
    <dbReference type="NCBI Taxonomy" id="208331"/>
    <lineage>
        <taxon>Eukaryota</taxon>
        <taxon>Metazoa</taxon>
        <taxon>Chordata</taxon>
        <taxon>Craniata</taxon>
        <taxon>Vertebrata</taxon>
        <taxon>Euteleostomi</taxon>
        <taxon>Actinopterygii</taxon>
        <taxon>Neopterygii</taxon>
        <taxon>Teleostei</taxon>
        <taxon>Neoteleostei</taxon>
        <taxon>Acanthomorphata</taxon>
        <taxon>Ovalentaria</taxon>
        <taxon>Atherinomorphae</taxon>
        <taxon>Cyprinodontiformes</taxon>
        <taxon>Goodeidae</taxon>
        <taxon>Characodon</taxon>
    </lineage>
</organism>
<evidence type="ECO:0000313" key="1">
    <source>
        <dbReference type="EMBL" id="MED6265490.1"/>
    </source>
</evidence>
<dbReference type="EMBL" id="JAHUTJ010003071">
    <property type="protein sequence ID" value="MED6265490.1"/>
    <property type="molecule type" value="Genomic_DNA"/>
</dbReference>
<name>A0ABU7CTI6_9TELE</name>
<gene>
    <name evidence="1" type="ORF">CHARACLAT_025983</name>
</gene>
<proteinExistence type="predicted"/>
<evidence type="ECO:0000313" key="2">
    <source>
        <dbReference type="Proteomes" id="UP001352852"/>
    </source>
</evidence>
<comment type="caution">
    <text evidence="1">The sequence shown here is derived from an EMBL/GenBank/DDBJ whole genome shotgun (WGS) entry which is preliminary data.</text>
</comment>
<dbReference type="Proteomes" id="UP001352852">
    <property type="component" value="Unassembled WGS sequence"/>
</dbReference>
<keyword evidence="2" id="KW-1185">Reference proteome</keyword>
<sequence>MQASWPRVQTRTRPSAPSAVRFVLVGPHELHPIDRDVLLLDGLLHTTLVLPEGLGARVPAPVPLQEVLREPAVEALVVLALELRAGLPDAVHLRGSKQATPQREIIQRRDLLFLQEQQEPR</sequence>
<reference evidence="1 2" key="1">
    <citation type="submission" date="2021-06" db="EMBL/GenBank/DDBJ databases">
        <authorList>
            <person name="Palmer J.M."/>
        </authorList>
    </citation>
    <scope>NUCLEOTIDE SEQUENCE [LARGE SCALE GENOMIC DNA]</scope>
    <source>
        <strain evidence="1 2">CL_MEX2019</strain>
        <tissue evidence="1">Muscle</tissue>
    </source>
</reference>
<protein>
    <submittedName>
        <fullName evidence="1">Uncharacterized protein</fullName>
    </submittedName>
</protein>